<dbReference type="Proteomes" id="UP001158576">
    <property type="component" value="Chromosome 1"/>
</dbReference>
<evidence type="ECO:0000256" key="2">
    <source>
        <dbReference type="ARBA" id="ARBA00022692"/>
    </source>
</evidence>
<dbReference type="PANTHER" id="PTHR46346">
    <property type="entry name" value="PHOSPHATIDYLINOSITOL N-ACETYLGLUCOSAMINYLTRANSFERASE SUBUNIT P"/>
    <property type="match status" value="1"/>
</dbReference>
<accession>A0ABN7SWF8</accession>
<reference evidence="7 8" key="1">
    <citation type="submission" date="2021-04" db="EMBL/GenBank/DDBJ databases">
        <authorList>
            <person name="Bliznina A."/>
        </authorList>
    </citation>
    <scope>NUCLEOTIDE SEQUENCE [LARGE SCALE GENOMIC DNA]</scope>
</reference>
<feature type="domain" description="PIG-P" evidence="6">
    <location>
        <begin position="15"/>
        <end position="84"/>
    </location>
</feature>
<evidence type="ECO:0000256" key="1">
    <source>
        <dbReference type="ARBA" id="ARBA00004141"/>
    </source>
</evidence>
<evidence type="ECO:0000256" key="4">
    <source>
        <dbReference type="ARBA" id="ARBA00023136"/>
    </source>
</evidence>
<keyword evidence="3 5" id="KW-1133">Transmembrane helix</keyword>
<evidence type="ECO:0000313" key="7">
    <source>
        <dbReference type="EMBL" id="CAG5105220.1"/>
    </source>
</evidence>
<dbReference type="InterPro" id="IPR013717">
    <property type="entry name" value="PIG-P"/>
</dbReference>
<evidence type="ECO:0000259" key="6">
    <source>
        <dbReference type="Pfam" id="PF08510"/>
    </source>
</evidence>
<dbReference type="PANTHER" id="PTHR46346:SF1">
    <property type="entry name" value="PHOSPHATIDYLINOSITOL N-ACETYLGLUCOSAMINYLTRANSFERASE SUBUNIT P"/>
    <property type="match status" value="1"/>
</dbReference>
<evidence type="ECO:0000313" key="8">
    <source>
        <dbReference type="Proteomes" id="UP001158576"/>
    </source>
</evidence>
<keyword evidence="8" id="KW-1185">Reference proteome</keyword>
<organism evidence="7 8">
    <name type="scientific">Oikopleura dioica</name>
    <name type="common">Tunicate</name>
    <dbReference type="NCBI Taxonomy" id="34765"/>
    <lineage>
        <taxon>Eukaryota</taxon>
        <taxon>Metazoa</taxon>
        <taxon>Chordata</taxon>
        <taxon>Tunicata</taxon>
        <taxon>Appendicularia</taxon>
        <taxon>Copelata</taxon>
        <taxon>Oikopleuridae</taxon>
        <taxon>Oikopleura</taxon>
    </lineage>
</organism>
<keyword evidence="2 5" id="KW-0812">Transmembrane</keyword>
<comment type="subcellular location">
    <subcellularLocation>
        <location evidence="1">Membrane</location>
        <topology evidence="1">Multi-pass membrane protein</topology>
    </subcellularLocation>
</comment>
<gene>
    <name evidence="7" type="ORF">OKIOD_LOCUS10698</name>
</gene>
<keyword evidence="4 5" id="KW-0472">Membrane</keyword>
<feature type="transmembrane region" description="Helical" evidence="5">
    <location>
        <begin position="59"/>
        <end position="80"/>
    </location>
</feature>
<proteinExistence type="predicted"/>
<evidence type="ECO:0000256" key="3">
    <source>
        <dbReference type="ARBA" id="ARBA00022989"/>
    </source>
</evidence>
<feature type="transmembrane region" description="Helical" evidence="5">
    <location>
        <begin position="20"/>
        <end position="39"/>
    </location>
</feature>
<dbReference type="Pfam" id="PF08510">
    <property type="entry name" value="PIG-P"/>
    <property type="match status" value="1"/>
</dbReference>
<evidence type="ECO:0000256" key="5">
    <source>
        <dbReference type="SAM" id="Phobius"/>
    </source>
</evidence>
<protein>
    <submittedName>
        <fullName evidence="7">Oidioi.mRNA.OKI2018_I69.chr1.g1933.t1.cds</fullName>
    </submittedName>
</protein>
<sequence length="107" mass="12691">MSNLAPRRPGPSVSRGVYGFVLYLSARLYFLTYVIWAVVPQKILDEYGLDDFFPSKYWVLAFPTWIILFVLFIWLIYFAINEKIAAEQNYWERLLSPRPHSETIFFS</sequence>
<dbReference type="InterPro" id="IPR052263">
    <property type="entry name" value="GPI_Anchor_Biosynth"/>
</dbReference>
<dbReference type="EMBL" id="OU015566">
    <property type="protein sequence ID" value="CAG5105220.1"/>
    <property type="molecule type" value="Genomic_DNA"/>
</dbReference>
<name>A0ABN7SWF8_OIKDI</name>